<dbReference type="InterPro" id="IPR012948">
    <property type="entry name" value="AARP2CN"/>
</dbReference>
<evidence type="ECO:0000256" key="6">
    <source>
        <dbReference type="ARBA" id="ARBA00022840"/>
    </source>
</evidence>
<feature type="compositionally biased region" description="Acidic residues" evidence="11">
    <location>
        <begin position="490"/>
        <end position="511"/>
    </location>
</feature>
<keyword evidence="14" id="KW-1185">Reference proteome</keyword>
<dbReference type="PANTHER" id="PTHR12858:SF2">
    <property type="entry name" value="RIBOSOME BIOGENESIS PROTEIN BMS1 HOMOLOG"/>
    <property type="match status" value="1"/>
</dbReference>
<proteinExistence type="inferred from homology"/>
<dbReference type="GO" id="GO:0030686">
    <property type="term" value="C:90S preribosome"/>
    <property type="evidence" value="ECO:0007669"/>
    <property type="project" value="TreeGrafter"/>
</dbReference>
<dbReference type="FunFam" id="3.40.50.300:FF:000105">
    <property type="entry name" value="BMS1 ribosome biogenesis factor"/>
    <property type="match status" value="1"/>
</dbReference>
<evidence type="ECO:0000256" key="3">
    <source>
        <dbReference type="ARBA" id="ARBA00022553"/>
    </source>
</evidence>
<dbReference type="SMART" id="SM01362">
    <property type="entry name" value="DUF663"/>
    <property type="match status" value="1"/>
</dbReference>
<evidence type="ECO:0000256" key="7">
    <source>
        <dbReference type="ARBA" id="ARBA00023134"/>
    </source>
</evidence>
<comment type="similarity">
    <text evidence="10">Belongs to the TRAFAC class translation factor GTPase superfamily. Bms1-like GTPase family. BMS1 subfamily.</text>
</comment>
<dbReference type="Pfam" id="PF08142">
    <property type="entry name" value="AARP2CN"/>
    <property type="match status" value="1"/>
</dbReference>
<reference evidence="13 14" key="1">
    <citation type="submission" date="2018-04" db="EMBL/GenBank/DDBJ databases">
        <title>The genome of golden apple snail Pomacea canaliculata provides insight into stress tolerance and invasive adaptation.</title>
        <authorList>
            <person name="Liu C."/>
            <person name="Liu B."/>
            <person name="Ren Y."/>
            <person name="Zhang Y."/>
            <person name="Wang H."/>
            <person name="Li S."/>
            <person name="Jiang F."/>
            <person name="Yin L."/>
            <person name="Zhang G."/>
            <person name="Qian W."/>
            <person name="Fan W."/>
        </authorList>
    </citation>
    <scope>NUCLEOTIDE SEQUENCE [LARGE SCALE GENOMIC DNA]</scope>
    <source>
        <strain evidence="13">SZHN2017</strain>
        <tissue evidence="13">Muscle</tissue>
    </source>
</reference>
<feature type="compositionally biased region" description="Basic and acidic residues" evidence="11">
    <location>
        <begin position="419"/>
        <end position="445"/>
    </location>
</feature>
<dbReference type="GO" id="GO:0032040">
    <property type="term" value="C:small-subunit processome"/>
    <property type="evidence" value="ECO:0007669"/>
    <property type="project" value="UniProtKB-ARBA"/>
</dbReference>
<dbReference type="GO" id="GO:0003924">
    <property type="term" value="F:GTPase activity"/>
    <property type="evidence" value="ECO:0007669"/>
    <property type="project" value="TreeGrafter"/>
</dbReference>
<dbReference type="GO" id="GO:0034511">
    <property type="term" value="F:U3 snoRNA binding"/>
    <property type="evidence" value="ECO:0007669"/>
    <property type="project" value="TreeGrafter"/>
</dbReference>
<feature type="region of interest" description="Disordered" evidence="11">
    <location>
        <begin position="412"/>
        <end position="521"/>
    </location>
</feature>
<comment type="subcellular location">
    <subcellularLocation>
        <location evidence="1">Nucleus</location>
        <location evidence="1">Nucleolus</location>
    </subcellularLocation>
</comment>
<dbReference type="Pfam" id="PF04950">
    <property type="entry name" value="RIBIOP_C"/>
    <property type="match status" value="1"/>
</dbReference>
<evidence type="ECO:0000256" key="11">
    <source>
        <dbReference type="SAM" id="MobiDB-lite"/>
    </source>
</evidence>
<keyword evidence="5" id="KW-0378">Hydrolase</keyword>
<name>A0A2T7NUZ4_POMCA</name>
<feature type="compositionally biased region" description="Acidic residues" evidence="11">
    <location>
        <begin position="446"/>
        <end position="466"/>
    </location>
</feature>
<dbReference type="InterPro" id="IPR039761">
    <property type="entry name" value="Bms1/Tsr1"/>
</dbReference>
<keyword evidence="7" id="KW-0342">GTP-binding</keyword>
<evidence type="ECO:0000256" key="2">
    <source>
        <dbReference type="ARBA" id="ARBA00022517"/>
    </source>
</evidence>
<dbReference type="Gene3D" id="3.40.50.300">
    <property type="entry name" value="P-loop containing nucleotide triphosphate hydrolases"/>
    <property type="match status" value="1"/>
</dbReference>
<feature type="region of interest" description="Disordered" evidence="11">
    <location>
        <begin position="636"/>
        <end position="671"/>
    </location>
</feature>
<sequence length="1122" mass="129771">MSAHDSMETEQQQKKHRRKQSGTKAEKKSKKTKHEQELTAKQRNPKAFAIQSVNKAAKLFHRSQDVKTKKIHIPLPDRSVLEPPPIVVGIVGPPKVGKTTLLHCIVKNFTKQRLNNVQGPVTVVSGKQRRLTLIECSNDITMMIDIAKVADLVLLLVDASFGFEMETFEFLNICQVHGFPRVMGVLTHLDMFKDNKRIRKTKKRLKNRFWTEIYQGAKLFYLSGMINQEYQRMEIHNLCRFISVMKFRPLTWRSSHPYVLADRVEDITNPEEIRQNPKCDRRVTFYGYVRGIALKNKQSIHIAGAGDFKIAEAESLPDPCPTPDMEKRRSLNQKERLLYAPMSGVGGIIYDKDAVYIDVGGSHSHTEQPQEASPANELMSTLKEANPVDTKMNASQLSLFHNSTKIANECYDDESEDKESEHKLPREEVIQEENGRVRRRAVFDKSDDDEDNSDDDKDNSDDDDNKEENSHDSGTEEIESEKLIFAGDSSSDDDEDDDDGDDNERNEELEEGEKMSEIPLWKQNLTEKATLSFNKSRRTNYLKLIYGQSDHEEEEDREKEDDLGGLFRMLKRKREAGREDYNINLLDSSRFPTESLDWGQEEVRERIRDCFESGTWEKSEDAAARLKEDDELYGDFEDLEVGEKHQAKEDDDKEEVEANETEGEKKSKAEMTAMEIRMQKKRKMKESFDEHYDSKGDDAFYTAWKAEIEEQAKLNRAEFEDLGEEMRVNLEGFRPGLYIRMELERVPCEFIEYFNPSYPVVIGGISNVENNIGYVQTRFKKHRWYKKTLKTKNPLIVSLGWRRFQTIPLYSTKDDNMRHRLLKYTPEHLHCHASFWGPITPQGSGFLAVETLAEVSRGFRIAGTGVVLELDKSLQIVKKLKLTGSPSTIFRKTAFIQGMFNSSLEVAKFEGATIKTVSGIRGQIKKALKSPPGAFRATFEDQILKSDIVFVRTWVPVEVPSFYNPVTTMLQKDKSHWTGMRTLGQLRHELGIPVPQSQDSLYRPAERKRHKFSKLVIPETLQKELPFKITPKEFASQTAPIKRIAVIREPRESKIAKMMHMLKTVHEHRQRTEHAKMRVRAHKHQKQKELEEENKAMKLKKARTELYRVLGKMERTKKKHNR</sequence>
<organism evidence="13 14">
    <name type="scientific">Pomacea canaliculata</name>
    <name type="common">Golden apple snail</name>
    <dbReference type="NCBI Taxonomy" id="400727"/>
    <lineage>
        <taxon>Eukaryota</taxon>
        <taxon>Metazoa</taxon>
        <taxon>Spiralia</taxon>
        <taxon>Lophotrochozoa</taxon>
        <taxon>Mollusca</taxon>
        <taxon>Gastropoda</taxon>
        <taxon>Caenogastropoda</taxon>
        <taxon>Architaenioglossa</taxon>
        <taxon>Ampullarioidea</taxon>
        <taxon>Ampullariidae</taxon>
        <taxon>Pomacea</taxon>
    </lineage>
</organism>
<keyword evidence="6" id="KW-0067">ATP-binding</keyword>
<dbReference type="Proteomes" id="UP000245119">
    <property type="component" value="Linkage Group LG9"/>
</dbReference>
<dbReference type="GO" id="GO:0000479">
    <property type="term" value="P:endonucleolytic cleavage of tricistronic rRNA transcript (SSU-rRNA, 5.8S rRNA, LSU-rRNA)"/>
    <property type="evidence" value="ECO:0007669"/>
    <property type="project" value="TreeGrafter"/>
</dbReference>
<dbReference type="STRING" id="400727.A0A2T7NUZ4"/>
<keyword evidence="2" id="KW-0690">Ribosome biogenesis</keyword>
<dbReference type="InterPro" id="IPR037875">
    <property type="entry name" value="Bms1_N"/>
</dbReference>
<dbReference type="EMBL" id="PZQS01000009">
    <property type="protein sequence ID" value="PVD24966.1"/>
    <property type="molecule type" value="Genomic_DNA"/>
</dbReference>
<feature type="compositionally biased region" description="Acidic residues" evidence="11">
    <location>
        <begin position="651"/>
        <end position="661"/>
    </location>
</feature>
<dbReference type="GO" id="GO:0000462">
    <property type="term" value="P:maturation of SSU-rRNA from tricistronic rRNA transcript (SSU-rRNA, 5.8S rRNA, LSU-rRNA)"/>
    <property type="evidence" value="ECO:0007669"/>
    <property type="project" value="TreeGrafter"/>
</dbReference>
<protein>
    <recommendedName>
        <fullName evidence="12">Bms1-type G domain-containing protein</fullName>
    </recommendedName>
</protein>
<feature type="region of interest" description="Disordered" evidence="11">
    <location>
        <begin position="1"/>
        <end position="45"/>
    </location>
</feature>
<evidence type="ECO:0000256" key="9">
    <source>
        <dbReference type="ARBA" id="ARBA00049117"/>
    </source>
</evidence>
<dbReference type="InterPro" id="IPR030387">
    <property type="entry name" value="G_Bms1/Tsr1_dom"/>
</dbReference>
<evidence type="ECO:0000256" key="1">
    <source>
        <dbReference type="ARBA" id="ARBA00004604"/>
    </source>
</evidence>
<keyword evidence="4" id="KW-0547">Nucleotide-binding</keyword>
<dbReference type="SMART" id="SM00785">
    <property type="entry name" value="AARP2CN"/>
    <property type="match status" value="1"/>
</dbReference>
<dbReference type="InterPro" id="IPR027417">
    <property type="entry name" value="P-loop_NTPase"/>
</dbReference>
<evidence type="ECO:0000313" key="14">
    <source>
        <dbReference type="Proteomes" id="UP000245119"/>
    </source>
</evidence>
<dbReference type="InterPro" id="IPR007034">
    <property type="entry name" value="BMS1_TSR1_C"/>
</dbReference>
<dbReference type="AlphaFoldDB" id="A0A2T7NUZ4"/>
<comment type="caution">
    <text evidence="13">The sequence shown here is derived from an EMBL/GenBank/DDBJ whole genome shotgun (WGS) entry which is preliminary data.</text>
</comment>
<evidence type="ECO:0000256" key="4">
    <source>
        <dbReference type="ARBA" id="ARBA00022741"/>
    </source>
</evidence>
<feature type="compositionally biased region" description="Basic and acidic residues" evidence="11">
    <location>
        <begin position="1"/>
        <end position="13"/>
    </location>
</feature>
<feature type="compositionally biased region" description="Basic residues" evidence="11">
    <location>
        <begin position="14"/>
        <end position="33"/>
    </location>
</feature>
<accession>A0A2T7NUZ4</accession>
<evidence type="ECO:0000256" key="8">
    <source>
        <dbReference type="ARBA" id="ARBA00023242"/>
    </source>
</evidence>
<dbReference type="GO" id="GO:0005654">
    <property type="term" value="C:nucleoplasm"/>
    <property type="evidence" value="ECO:0007669"/>
    <property type="project" value="UniProtKB-ARBA"/>
</dbReference>
<evidence type="ECO:0000313" key="13">
    <source>
        <dbReference type="EMBL" id="PVD24966.1"/>
    </source>
</evidence>
<evidence type="ECO:0000256" key="10">
    <source>
        <dbReference type="ARBA" id="ARBA00061391"/>
    </source>
</evidence>
<feature type="compositionally biased region" description="Basic and acidic residues" evidence="11">
    <location>
        <begin position="641"/>
        <end position="650"/>
    </location>
</feature>
<comment type="catalytic activity">
    <reaction evidence="9">
        <text>GTP + H2O = GDP + phosphate + H(+)</text>
        <dbReference type="Rhea" id="RHEA:19669"/>
        <dbReference type="ChEBI" id="CHEBI:15377"/>
        <dbReference type="ChEBI" id="CHEBI:15378"/>
        <dbReference type="ChEBI" id="CHEBI:37565"/>
        <dbReference type="ChEBI" id="CHEBI:43474"/>
        <dbReference type="ChEBI" id="CHEBI:58189"/>
    </reaction>
    <physiologicalReaction direction="left-to-right" evidence="9">
        <dbReference type="Rhea" id="RHEA:19670"/>
    </physiologicalReaction>
</comment>
<dbReference type="SUPFAM" id="SSF52540">
    <property type="entry name" value="P-loop containing nucleoside triphosphate hydrolases"/>
    <property type="match status" value="1"/>
</dbReference>
<dbReference type="CDD" id="cd01882">
    <property type="entry name" value="BMS1"/>
    <property type="match status" value="1"/>
</dbReference>
<dbReference type="PANTHER" id="PTHR12858">
    <property type="entry name" value="RIBOSOME BIOGENESIS PROTEIN"/>
    <property type="match status" value="1"/>
</dbReference>
<dbReference type="GO" id="GO:0005524">
    <property type="term" value="F:ATP binding"/>
    <property type="evidence" value="ECO:0007669"/>
    <property type="project" value="UniProtKB-KW"/>
</dbReference>
<dbReference type="GO" id="GO:0005525">
    <property type="term" value="F:GTP binding"/>
    <property type="evidence" value="ECO:0007669"/>
    <property type="project" value="UniProtKB-KW"/>
</dbReference>
<keyword evidence="8" id="KW-0539">Nucleus</keyword>
<evidence type="ECO:0000259" key="12">
    <source>
        <dbReference type="PROSITE" id="PS51714"/>
    </source>
</evidence>
<gene>
    <name evidence="13" type="ORF">C0Q70_15462</name>
</gene>
<keyword evidence="3" id="KW-0597">Phosphoprotein</keyword>
<evidence type="ECO:0000256" key="5">
    <source>
        <dbReference type="ARBA" id="ARBA00022801"/>
    </source>
</evidence>
<dbReference type="PROSITE" id="PS51714">
    <property type="entry name" value="G_BMS1"/>
    <property type="match status" value="1"/>
</dbReference>
<feature type="domain" description="Bms1-type G" evidence="12">
    <location>
        <begin position="83"/>
        <end position="248"/>
    </location>
</feature>
<dbReference type="OrthoDB" id="10260897at2759"/>